<keyword evidence="2" id="KW-0436">Ligase</keyword>
<keyword evidence="1" id="KW-1133">Transmembrane helix</keyword>
<dbReference type="AlphaFoldDB" id="A0A1L7LK91"/>
<keyword evidence="3" id="KW-1185">Reference proteome</keyword>
<dbReference type="GO" id="GO:0004812">
    <property type="term" value="F:aminoacyl-tRNA ligase activity"/>
    <property type="evidence" value="ECO:0007669"/>
    <property type="project" value="UniProtKB-KW"/>
</dbReference>
<name>A0A1L7LK91_9STRE</name>
<dbReference type="RefSeq" id="WP_128834052.1">
    <property type="nucleotide sequence ID" value="NZ_AP014612.1"/>
</dbReference>
<keyword evidence="1" id="KW-0812">Transmembrane</keyword>
<protein>
    <submittedName>
        <fullName evidence="2">Valyl-tRNA synthetase</fullName>
    </submittedName>
</protein>
<sequence>MTKRKLIKIIIAVCLVLAIAGGSFYYYASHHVAKMIPGHAYQYSSVFEGKENNRVMYVAFSRTSDKVIVTQDKTLALKAVQGEKQFDKIYKSQSKNASWKYKANDNKMTLGKVEGKKLSQWQYNSILAYGKRFISYSFTYQISEAGQGQVKQKMYFKQID</sequence>
<accession>A0A1L7LK91</accession>
<evidence type="ECO:0000313" key="2">
    <source>
        <dbReference type="EMBL" id="BAQ24624.1"/>
    </source>
</evidence>
<proteinExistence type="predicted"/>
<keyword evidence="2" id="KW-0030">Aminoacyl-tRNA synthetase</keyword>
<evidence type="ECO:0000256" key="1">
    <source>
        <dbReference type="SAM" id="Phobius"/>
    </source>
</evidence>
<reference evidence="2 3" key="1">
    <citation type="journal article" date="2016" name="Microbiol. Immunol.">
        <title>Complete genome sequence of Streptococcus troglodytae TKU31 isolated from the oral cavity of a chimpanzee (Pan troglodytes).</title>
        <authorList>
            <person name="Okamoto M."/>
            <person name="Naito M."/>
            <person name="Miyanohara M."/>
            <person name="Imai S."/>
            <person name="Nomura Y."/>
            <person name="Saito W."/>
            <person name="Momoi Y."/>
            <person name="Takada K."/>
            <person name="Miyabe-Nishiwaki T."/>
            <person name="Tomonaga M."/>
            <person name="Hanada N."/>
        </authorList>
    </citation>
    <scope>NUCLEOTIDE SEQUENCE [LARGE SCALE GENOMIC DNA]</scope>
    <source>
        <strain evidence="3">TKU 31</strain>
    </source>
</reference>
<dbReference type="EMBL" id="AP014612">
    <property type="protein sequence ID" value="BAQ24624.1"/>
    <property type="molecule type" value="Genomic_DNA"/>
</dbReference>
<evidence type="ECO:0000313" key="3">
    <source>
        <dbReference type="Proteomes" id="UP000217758"/>
    </source>
</evidence>
<feature type="transmembrane region" description="Helical" evidence="1">
    <location>
        <begin position="7"/>
        <end position="28"/>
    </location>
</feature>
<dbReference type="Proteomes" id="UP000217758">
    <property type="component" value="Chromosome"/>
</dbReference>
<gene>
    <name evidence="2" type="ORF">SRT_13630</name>
</gene>
<organism evidence="2 3">
    <name type="scientific">Streptococcus troglodytae</name>
    <dbReference type="NCBI Taxonomy" id="1111760"/>
    <lineage>
        <taxon>Bacteria</taxon>
        <taxon>Bacillati</taxon>
        <taxon>Bacillota</taxon>
        <taxon>Bacilli</taxon>
        <taxon>Lactobacillales</taxon>
        <taxon>Streptococcaceae</taxon>
        <taxon>Streptococcus</taxon>
    </lineage>
</organism>
<dbReference type="KEGG" id="strg:SRT_13630"/>
<keyword evidence="1" id="KW-0472">Membrane</keyword>